<keyword evidence="5" id="KW-0663">Pyridoxal phosphate</keyword>
<dbReference type="STRING" id="1156417.Y919_07180"/>
<name>A0A096BHN1_9FIRM</name>
<keyword evidence="3 6" id="KW-0032">Aminotransferase</keyword>
<evidence type="ECO:0000256" key="1">
    <source>
        <dbReference type="ARBA" id="ARBA00001933"/>
    </source>
</evidence>
<evidence type="ECO:0000313" key="8">
    <source>
        <dbReference type="EMBL" id="KGG80273.1"/>
    </source>
</evidence>
<dbReference type="CDD" id="cd00609">
    <property type="entry name" value="AAT_like"/>
    <property type="match status" value="1"/>
</dbReference>
<keyword evidence="4 6" id="KW-0808">Transferase</keyword>
<organism evidence="8 9">
    <name type="scientific">Caloranaerobacter azorensis H53214</name>
    <dbReference type="NCBI Taxonomy" id="1156417"/>
    <lineage>
        <taxon>Bacteria</taxon>
        <taxon>Bacillati</taxon>
        <taxon>Bacillota</taxon>
        <taxon>Tissierellia</taxon>
        <taxon>Tissierellales</taxon>
        <taxon>Thermohalobacteraceae</taxon>
        <taxon>Caloranaerobacter</taxon>
    </lineage>
</organism>
<dbReference type="GO" id="GO:0030170">
    <property type="term" value="F:pyridoxal phosphate binding"/>
    <property type="evidence" value="ECO:0007669"/>
    <property type="project" value="InterPro"/>
</dbReference>
<dbReference type="EMBL" id="AZTB01000032">
    <property type="protein sequence ID" value="KGG80273.1"/>
    <property type="molecule type" value="Genomic_DNA"/>
</dbReference>
<dbReference type="Gene3D" id="3.40.640.10">
    <property type="entry name" value="Type I PLP-dependent aspartate aminotransferase-like (Major domain)"/>
    <property type="match status" value="1"/>
</dbReference>
<dbReference type="InterPro" id="IPR004838">
    <property type="entry name" value="NHTrfase_class1_PyrdxlP-BS"/>
</dbReference>
<dbReference type="PROSITE" id="PS00105">
    <property type="entry name" value="AA_TRANSFER_CLASS_1"/>
    <property type="match status" value="1"/>
</dbReference>
<evidence type="ECO:0000256" key="4">
    <source>
        <dbReference type="ARBA" id="ARBA00022679"/>
    </source>
</evidence>
<dbReference type="GO" id="GO:0006520">
    <property type="term" value="P:amino acid metabolic process"/>
    <property type="evidence" value="ECO:0007669"/>
    <property type="project" value="InterPro"/>
</dbReference>
<dbReference type="FunFam" id="3.40.640.10:FF:000033">
    <property type="entry name" value="Aspartate aminotransferase"/>
    <property type="match status" value="1"/>
</dbReference>
<comment type="caution">
    <text evidence="8">The sequence shown here is derived from an EMBL/GenBank/DDBJ whole genome shotgun (WGS) entry which is preliminary data.</text>
</comment>
<dbReference type="PANTHER" id="PTHR46383">
    <property type="entry name" value="ASPARTATE AMINOTRANSFERASE"/>
    <property type="match status" value="1"/>
</dbReference>
<gene>
    <name evidence="8" type="ORF">Y919_07180</name>
</gene>
<feature type="domain" description="Aminotransferase class I/classII large" evidence="7">
    <location>
        <begin position="33"/>
        <end position="391"/>
    </location>
</feature>
<dbReference type="InterPro" id="IPR004839">
    <property type="entry name" value="Aminotransferase_I/II_large"/>
</dbReference>
<evidence type="ECO:0000256" key="5">
    <source>
        <dbReference type="ARBA" id="ARBA00022898"/>
    </source>
</evidence>
<dbReference type="Gene3D" id="3.90.1150.10">
    <property type="entry name" value="Aspartate Aminotransferase, domain 1"/>
    <property type="match status" value="1"/>
</dbReference>
<evidence type="ECO:0000256" key="3">
    <source>
        <dbReference type="ARBA" id="ARBA00022576"/>
    </source>
</evidence>
<dbReference type="GO" id="GO:0008483">
    <property type="term" value="F:transaminase activity"/>
    <property type="evidence" value="ECO:0007669"/>
    <property type="project" value="UniProtKB-KW"/>
</dbReference>
<dbReference type="Pfam" id="PF00155">
    <property type="entry name" value="Aminotran_1_2"/>
    <property type="match status" value="1"/>
</dbReference>
<dbReference type="SUPFAM" id="SSF53383">
    <property type="entry name" value="PLP-dependent transferases"/>
    <property type="match status" value="1"/>
</dbReference>
<dbReference type="AlphaFoldDB" id="A0A096BHN1"/>
<reference evidence="8 9" key="1">
    <citation type="submission" date="2013-12" db="EMBL/GenBank/DDBJ databases">
        <title>Draft genome sequence of Caloranaerobacter sp. H53214.</title>
        <authorList>
            <person name="Jiang L.J."/>
            <person name="Shao Z.Z."/>
            <person name="Long M.N."/>
        </authorList>
    </citation>
    <scope>NUCLEOTIDE SEQUENCE [LARGE SCALE GENOMIC DNA]</scope>
    <source>
        <strain evidence="8 9">H53214</strain>
    </source>
</reference>
<evidence type="ECO:0000256" key="6">
    <source>
        <dbReference type="RuleBase" id="RU000481"/>
    </source>
</evidence>
<accession>A0A096BHN1</accession>
<proteinExistence type="inferred from homology"/>
<dbReference type="RefSeq" id="WP_035163584.1">
    <property type="nucleotide sequence ID" value="NZ_AZTB01000032.1"/>
</dbReference>
<sequence length="396" mass="44081">MDFKLSEKALSISPSVTLEITAKAKEMKQRGIEVISFGAGEPDFDTPKNIQEAGIKTIKEGNTRYTASAGVLELREAICQKLKKDNNIEYTPQNIIVSNGAKHSIFNALTAILNQGDEVIIPVPYWVSYPEMVKLAGGKPIFLETKEEEGFKYNVEELKKSITDKTKAIIINSPSNPTGAVYDREELEQIAKIAIDNNIFIISDEIYEKLIYDGKKHISIASLNKEIKDLTIVINGMSKAYAMTGWRMGFAAAHAEIIKAMTNIQSHTTSNPCTISQYASLEGLKGEQKDIEYMRNKFEERRNYMVDRINAINGLTCRKPSGAFYVMANIVQIKGKEIKGKKINSSLDFANLLLNDINVAVVPGIAFGADDYIRLSYATSMENIMEGLNRIEALLK</sequence>
<comment type="similarity">
    <text evidence="2 6">Belongs to the class-I pyridoxal-phosphate-dependent aminotransferase family.</text>
</comment>
<dbReference type="InterPro" id="IPR015422">
    <property type="entry name" value="PyrdxlP-dep_Trfase_small"/>
</dbReference>
<dbReference type="PRINTS" id="PR00753">
    <property type="entry name" value="ACCSYNTHASE"/>
</dbReference>
<dbReference type="PANTHER" id="PTHR46383:SF1">
    <property type="entry name" value="ASPARTATE AMINOTRANSFERASE"/>
    <property type="match status" value="1"/>
</dbReference>
<evidence type="ECO:0000259" key="7">
    <source>
        <dbReference type="Pfam" id="PF00155"/>
    </source>
</evidence>
<dbReference type="EC" id="2.6.1.-" evidence="6"/>
<dbReference type="InterPro" id="IPR015424">
    <property type="entry name" value="PyrdxlP-dep_Trfase"/>
</dbReference>
<dbReference type="InterPro" id="IPR050596">
    <property type="entry name" value="AspAT/PAT-like"/>
</dbReference>
<protein>
    <recommendedName>
        <fullName evidence="6">Aminotransferase</fullName>
        <ecNumber evidence="6">2.6.1.-</ecNumber>
    </recommendedName>
</protein>
<evidence type="ECO:0000256" key="2">
    <source>
        <dbReference type="ARBA" id="ARBA00007441"/>
    </source>
</evidence>
<dbReference type="InterPro" id="IPR015421">
    <property type="entry name" value="PyrdxlP-dep_Trfase_major"/>
</dbReference>
<evidence type="ECO:0000313" key="9">
    <source>
        <dbReference type="Proteomes" id="UP000029622"/>
    </source>
</evidence>
<comment type="cofactor">
    <cofactor evidence="1 6">
        <name>pyridoxal 5'-phosphate</name>
        <dbReference type="ChEBI" id="CHEBI:597326"/>
    </cofactor>
</comment>
<dbReference type="Proteomes" id="UP000029622">
    <property type="component" value="Unassembled WGS sequence"/>
</dbReference>